<evidence type="ECO:0000313" key="2">
    <source>
        <dbReference type="Proteomes" id="UP000053593"/>
    </source>
</evidence>
<evidence type="ECO:0008006" key="3">
    <source>
        <dbReference type="Google" id="ProtNLM"/>
    </source>
</evidence>
<dbReference type="OrthoDB" id="2331083at2759"/>
<dbReference type="GO" id="GO:0055085">
    <property type="term" value="P:transmembrane transport"/>
    <property type="evidence" value="ECO:0007669"/>
    <property type="project" value="InterPro"/>
</dbReference>
<accession>A0A0D0ALM7</accession>
<proteinExistence type="predicted"/>
<dbReference type="HOGENOM" id="CLU_031475_0_1_1"/>
<dbReference type="AlphaFoldDB" id="A0A0D0ALM7"/>
<dbReference type="Gene3D" id="3.40.50.1580">
    <property type="entry name" value="Nucleoside phosphorylase domain"/>
    <property type="match status" value="1"/>
</dbReference>
<name>A0A0D0ALM7_9AGAR</name>
<keyword evidence="2" id="KW-1185">Reference proteome</keyword>
<protein>
    <recommendedName>
        <fullName evidence="3">Purine nucleoside permease</fullName>
    </recommendedName>
</protein>
<dbReference type="GO" id="GO:0003824">
    <property type="term" value="F:catalytic activity"/>
    <property type="evidence" value="ECO:0007669"/>
    <property type="project" value="InterPro"/>
</dbReference>
<sequence>MQHQHLLAFLAPFLQILYVVVFGSYFDLVTPAVGQPVTTRSSCTSHGPLEPKVFIIDMACFEDEGDVWYNIPEFDLLACNITVPGFSPKFPDAHCTQDGSICQVVTGEAEINAASTMSALVYSNIFNLKTTYFFIAGIAGVNPKVATIGDVTFAQYAVQVALQYEFDAREMPEDFPTGYVPQGSAAPGQYPQSIYGTEVFQLNSQLMDLAVGFAKNATLQDSTAAQQLRAIYAQDPAFNASSSTGPSVITCDTATSDVFFTGDLLGEAFENTTTLFTNGQGVYCSTQQEDNGTLGALLRATLAGLTDFSRVILMRTASDFDRPHQGQTAADNLFGDTPGFEPAVKNIYLAGVKVVEGIVNGWSESFEAGIKPTGYIGDILGSLGGTPGFLPGSTSNRRSYPLSKRV</sequence>
<reference evidence="1 2" key="1">
    <citation type="submission" date="2014-04" db="EMBL/GenBank/DDBJ databases">
        <title>Evolutionary Origins and Diversification of the Mycorrhizal Mutualists.</title>
        <authorList>
            <consortium name="DOE Joint Genome Institute"/>
            <consortium name="Mycorrhizal Genomics Consortium"/>
            <person name="Kohler A."/>
            <person name="Kuo A."/>
            <person name="Nagy L.G."/>
            <person name="Floudas D."/>
            <person name="Copeland A."/>
            <person name="Barry K.W."/>
            <person name="Cichocki N."/>
            <person name="Veneault-Fourrey C."/>
            <person name="LaButti K."/>
            <person name="Lindquist E.A."/>
            <person name="Lipzen A."/>
            <person name="Lundell T."/>
            <person name="Morin E."/>
            <person name="Murat C."/>
            <person name="Riley R."/>
            <person name="Ohm R."/>
            <person name="Sun H."/>
            <person name="Tunlid A."/>
            <person name="Henrissat B."/>
            <person name="Grigoriev I.V."/>
            <person name="Hibbett D.S."/>
            <person name="Martin F."/>
        </authorList>
    </citation>
    <scope>NUCLEOTIDE SEQUENCE [LARGE SCALE GENOMIC DNA]</scope>
    <source>
        <strain evidence="1 2">FD-317 M1</strain>
    </source>
</reference>
<dbReference type="InterPro" id="IPR035994">
    <property type="entry name" value="Nucleoside_phosphorylase_sf"/>
</dbReference>
<gene>
    <name evidence="1" type="ORF">GYMLUDRAFT_252347</name>
</gene>
<dbReference type="PANTHER" id="PTHR38643:SF1">
    <property type="entry name" value="PURINE NUCLEOSIDE PERMEASE C285.05-RELATED"/>
    <property type="match status" value="1"/>
</dbReference>
<organism evidence="1 2">
    <name type="scientific">Collybiopsis luxurians FD-317 M1</name>
    <dbReference type="NCBI Taxonomy" id="944289"/>
    <lineage>
        <taxon>Eukaryota</taxon>
        <taxon>Fungi</taxon>
        <taxon>Dikarya</taxon>
        <taxon>Basidiomycota</taxon>
        <taxon>Agaricomycotina</taxon>
        <taxon>Agaricomycetes</taxon>
        <taxon>Agaricomycetidae</taxon>
        <taxon>Agaricales</taxon>
        <taxon>Marasmiineae</taxon>
        <taxon>Omphalotaceae</taxon>
        <taxon>Collybiopsis</taxon>
        <taxon>Collybiopsis luxurians</taxon>
    </lineage>
</organism>
<dbReference type="Proteomes" id="UP000053593">
    <property type="component" value="Unassembled WGS sequence"/>
</dbReference>
<dbReference type="Pfam" id="PF06516">
    <property type="entry name" value="NUP"/>
    <property type="match status" value="1"/>
</dbReference>
<dbReference type="PANTHER" id="PTHR38643">
    <property type="entry name" value="PURINE NUCLEOSIDE PERMEASE C285.05-RELATED"/>
    <property type="match status" value="1"/>
</dbReference>
<dbReference type="GO" id="GO:0005783">
    <property type="term" value="C:endoplasmic reticulum"/>
    <property type="evidence" value="ECO:0007669"/>
    <property type="project" value="TreeGrafter"/>
</dbReference>
<dbReference type="InterPro" id="IPR009486">
    <property type="entry name" value="Pur_nuclsid_perm"/>
</dbReference>
<dbReference type="EMBL" id="KN834872">
    <property type="protein sequence ID" value="KIK51110.1"/>
    <property type="molecule type" value="Genomic_DNA"/>
</dbReference>
<dbReference type="GO" id="GO:0009116">
    <property type="term" value="P:nucleoside metabolic process"/>
    <property type="evidence" value="ECO:0007669"/>
    <property type="project" value="InterPro"/>
</dbReference>
<evidence type="ECO:0000313" key="1">
    <source>
        <dbReference type="EMBL" id="KIK51110.1"/>
    </source>
</evidence>